<feature type="compositionally biased region" description="Basic and acidic residues" evidence="11">
    <location>
        <begin position="223"/>
        <end position="243"/>
    </location>
</feature>
<dbReference type="GO" id="GO:0008270">
    <property type="term" value="F:zinc ion binding"/>
    <property type="evidence" value="ECO:0007669"/>
    <property type="project" value="UniProtKB-KW"/>
</dbReference>
<dbReference type="InterPro" id="IPR023780">
    <property type="entry name" value="Chromo_domain"/>
</dbReference>
<evidence type="ECO:0000313" key="16">
    <source>
        <dbReference type="Proteomes" id="UP000604825"/>
    </source>
</evidence>
<evidence type="ECO:0000256" key="3">
    <source>
        <dbReference type="ARBA" id="ARBA00022737"/>
    </source>
</evidence>
<feature type="domain" description="Chromo" evidence="12">
    <location>
        <begin position="181"/>
        <end position="231"/>
    </location>
</feature>
<dbReference type="PROSITE" id="PS50013">
    <property type="entry name" value="CHROMO_2"/>
    <property type="match status" value="2"/>
</dbReference>
<evidence type="ECO:0000256" key="6">
    <source>
        <dbReference type="ARBA" id="ARBA00022801"/>
    </source>
</evidence>
<feature type="compositionally biased region" description="Acidic residues" evidence="11">
    <location>
        <begin position="736"/>
        <end position="758"/>
    </location>
</feature>
<dbReference type="SMART" id="SM01147">
    <property type="entry name" value="DUF1087"/>
    <property type="match status" value="1"/>
</dbReference>
<dbReference type="Pfam" id="PF06465">
    <property type="entry name" value="DUF1087"/>
    <property type="match status" value="1"/>
</dbReference>
<keyword evidence="3" id="KW-0677">Repeat</keyword>
<dbReference type="OrthoDB" id="5857104at2759"/>
<gene>
    <name evidence="15" type="ORF">NCGR_LOCUS61529</name>
</gene>
<keyword evidence="6" id="KW-0378">Hydrolase</keyword>
<evidence type="ECO:0000256" key="2">
    <source>
        <dbReference type="ARBA" id="ARBA00022723"/>
    </source>
</evidence>
<dbReference type="PROSITE" id="PS01359">
    <property type="entry name" value="ZF_PHD_1"/>
    <property type="match status" value="1"/>
</dbReference>
<dbReference type="SMART" id="SM00249">
    <property type="entry name" value="PHD"/>
    <property type="match status" value="1"/>
</dbReference>
<dbReference type="GO" id="GO:0140658">
    <property type="term" value="F:ATP-dependent chromatin remodeler activity"/>
    <property type="evidence" value="ECO:0007669"/>
    <property type="project" value="TreeGrafter"/>
</dbReference>
<keyword evidence="7" id="KW-0862">Zinc</keyword>
<feature type="compositionally biased region" description="Basic and acidic residues" evidence="11">
    <location>
        <begin position="35"/>
        <end position="49"/>
    </location>
</feature>
<evidence type="ECO:0000256" key="10">
    <source>
        <dbReference type="PROSITE-ProRule" id="PRU00146"/>
    </source>
</evidence>
<keyword evidence="16" id="KW-1185">Reference proteome</keyword>
<dbReference type="Pfam" id="PF06461">
    <property type="entry name" value="CHDII_SANT-like"/>
    <property type="match status" value="1"/>
</dbReference>
<dbReference type="SUPFAM" id="SSF52540">
    <property type="entry name" value="P-loop containing nucleoside triphosphate hydrolases"/>
    <property type="match status" value="2"/>
</dbReference>
<dbReference type="InterPro" id="IPR000953">
    <property type="entry name" value="Chromo/chromo_shadow_dom"/>
</dbReference>
<evidence type="ECO:0000256" key="8">
    <source>
        <dbReference type="ARBA" id="ARBA00022840"/>
    </source>
</evidence>
<dbReference type="CDD" id="cd18793">
    <property type="entry name" value="SF2_C_SNF"/>
    <property type="match status" value="1"/>
</dbReference>
<dbReference type="InterPro" id="IPR013083">
    <property type="entry name" value="Znf_RING/FYVE/PHD"/>
</dbReference>
<evidence type="ECO:0000256" key="5">
    <source>
        <dbReference type="ARBA" id="ARBA00022771"/>
    </source>
</evidence>
<dbReference type="GO" id="GO:0016887">
    <property type="term" value="F:ATP hydrolysis activity"/>
    <property type="evidence" value="ECO:0007669"/>
    <property type="project" value="TreeGrafter"/>
</dbReference>
<feature type="domain" description="Chromo" evidence="12">
    <location>
        <begin position="103"/>
        <end position="183"/>
    </location>
</feature>
<keyword evidence="8" id="KW-0067">ATP-binding</keyword>
<evidence type="ECO:0000256" key="4">
    <source>
        <dbReference type="ARBA" id="ARBA00022741"/>
    </source>
</evidence>
<dbReference type="Gene3D" id="2.40.50.40">
    <property type="match status" value="2"/>
</dbReference>
<dbReference type="SUPFAM" id="SSF54160">
    <property type="entry name" value="Chromo domain-like"/>
    <property type="match status" value="2"/>
</dbReference>
<dbReference type="InterPro" id="IPR019787">
    <property type="entry name" value="Znf_PHD-finger"/>
</dbReference>
<dbReference type="InterPro" id="IPR049730">
    <property type="entry name" value="SNF2/RAD54-like_C"/>
</dbReference>
<evidence type="ECO:0000259" key="13">
    <source>
        <dbReference type="PROSITE" id="PS50016"/>
    </source>
</evidence>
<evidence type="ECO:0000256" key="1">
    <source>
        <dbReference type="ARBA" id="ARBA00004123"/>
    </source>
</evidence>
<dbReference type="Pfam" id="PF00385">
    <property type="entry name" value="Chromo"/>
    <property type="match status" value="2"/>
</dbReference>
<dbReference type="InterPro" id="IPR016197">
    <property type="entry name" value="Chromo-like_dom_sf"/>
</dbReference>
<dbReference type="SMART" id="SM01146">
    <property type="entry name" value="DUF1086"/>
    <property type="match status" value="1"/>
</dbReference>
<dbReference type="Gene3D" id="3.30.40.10">
    <property type="entry name" value="Zinc/RING finger domain, C3HC4 (zinc finger)"/>
    <property type="match status" value="1"/>
</dbReference>
<dbReference type="EMBL" id="CAJGYO010000018">
    <property type="protein sequence ID" value="CAD6337431.1"/>
    <property type="molecule type" value="Genomic_DNA"/>
</dbReference>
<keyword evidence="9" id="KW-0539">Nucleus</keyword>
<dbReference type="CDD" id="cd18660">
    <property type="entry name" value="CD1_tandem"/>
    <property type="match status" value="1"/>
</dbReference>
<protein>
    <recommendedName>
        <fullName evidence="17">CHD3-type chromatin-remodeling factor PICKLE</fullName>
    </recommendedName>
</protein>
<dbReference type="AlphaFoldDB" id="A0A811S7C8"/>
<comment type="caution">
    <text evidence="15">The sequence shown here is derived from an EMBL/GenBank/DDBJ whole genome shotgun (WGS) entry which is preliminary data.</text>
</comment>
<evidence type="ECO:0000259" key="12">
    <source>
        <dbReference type="PROSITE" id="PS50013"/>
    </source>
</evidence>
<dbReference type="SMART" id="SM00487">
    <property type="entry name" value="DEXDc"/>
    <property type="match status" value="1"/>
</dbReference>
<dbReference type="Gene3D" id="1.10.10.60">
    <property type="entry name" value="Homeodomain-like"/>
    <property type="match status" value="1"/>
</dbReference>
<evidence type="ECO:0000256" key="11">
    <source>
        <dbReference type="SAM" id="MobiDB-lite"/>
    </source>
</evidence>
<dbReference type="Gene3D" id="3.40.50.10810">
    <property type="entry name" value="Tandem AAA-ATPase domain"/>
    <property type="match status" value="2"/>
</dbReference>
<organism evidence="15 16">
    <name type="scientific">Miscanthus lutarioriparius</name>
    <dbReference type="NCBI Taxonomy" id="422564"/>
    <lineage>
        <taxon>Eukaryota</taxon>
        <taxon>Viridiplantae</taxon>
        <taxon>Streptophyta</taxon>
        <taxon>Embryophyta</taxon>
        <taxon>Tracheophyta</taxon>
        <taxon>Spermatophyta</taxon>
        <taxon>Magnoliopsida</taxon>
        <taxon>Liliopsida</taxon>
        <taxon>Poales</taxon>
        <taxon>Poaceae</taxon>
        <taxon>PACMAD clade</taxon>
        <taxon>Panicoideae</taxon>
        <taxon>Andropogonodae</taxon>
        <taxon>Andropogoneae</taxon>
        <taxon>Saccharinae</taxon>
        <taxon>Miscanthus</taxon>
    </lineage>
</organism>
<dbReference type="GO" id="GO:0005634">
    <property type="term" value="C:nucleus"/>
    <property type="evidence" value="ECO:0007669"/>
    <property type="project" value="UniProtKB-SubCell"/>
</dbReference>
<feature type="domain" description="Helicase C-terminal" evidence="14">
    <location>
        <begin position="474"/>
        <end position="662"/>
    </location>
</feature>
<dbReference type="PROSITE" id="PS51194">
    <property type="entry name" value="HELICASE_CTER"/>
    <property type="match status" value="1"/>
</dbReference>
<sequence>MSSLVERLRVRSERRPRYALDESDDDLPLRAVAGKGKDRQNDAPAERIEREDAKEEACQRCGKSDNLVSCSTCTYAFHRKCLVPCLNITSDKWSCPECVSPLTEMERILDIEVLEAPREDSSSTEPRSKKMERYLIKWKGLSYIHCSWVSEKEYSEAANIHPRLRTRLNNFRRQKEAMKKKKQKDLREYYVKWNELTYEECTWENESDISAFQPEIERFNEIQSRRKKSGDKGKATREPRQFKEQSPPFLSGGTLHPYQLEGLNFLRYSWFHNKRVILGDEMGLGKTIQSIAFLASLFEDKFGPHLVVAPLSTLRNWEREFATWAPQMNVNNLDELFMLMHFLEGESFGSITDLQEEFKDINQDKQIEKLHGMLKPHLLRRFKKDVMKELPPKKELILRVELTSKQKEYYKAILTKNYEVLARRNGGHTSLINVVMELRKLCCHGFMIDEPDFEPADPEEGLRRLLDSSGKMQLLDKMMVKLKEQGHRVLIYSQFQHMLDLLEDYLSYRKWNYERIDGKISGAERQIRIDRFNAKNSTRFCFLLSTRAGGLGINLATADTVIIYDSDDIPLVSRGTIEERMMQLTKKKILLEHLVLGRLTKANNVNQEELDDIIRYGSKELFDDENDESRQIHYDEAAIERLLDRDQVDGDESVEDEEEDEFLKGFKVANFEYIDEKKAQAEREEEARRKAAAEAENSARLNYWDELLKDRYDVQKVEEHTAMGKGKRSRKQMAAADEDDIDLSSEDEDYSFEDDVSDNDTTLQGNVSGKRGQYSKRKSRNVDSIPLMEGEGRTLRVLGFNHAQRAMFLQTLNRFGFQNYDWKEYLPRLKGKSVEEIQRYAELVMAHLVEEINDSECFSDGVPKEMMRVDDVLVRIANISLIEEKVSATGPGKITNIFPNYLLYEFQGLSGGRIWKAEHDLLLLRGILKHGYARWQYISDDRENGLFEAARRELNLPSANEIIGAQSNNEANGNLEGAQEGQVNSTSMSHYKEIQRKIVEFLRKRYHLLERALNLEYAVITKKFLFLMILLNKVFQQDMFHFFQISVNCCGNCPILSQFEESHSGIEHARADAHDFNHVACMTPTNEVAPEGTAGQSQVPHLYNKMCGVLEESGGSAISSFFGDKSASSSLANSLRQFETVCENVIEALRPQQNGTASAIKEEVVDAATKAAAVPAQDSSHEAANGQSSTAKADMEIDG</sequence>
<dbReference type="PANTHER" id="PTHR45623:SF17">
    <property type="entry name" value="CHROMODOMAIN-HELICASE-DNA-BINDING PROTEIN 3-RELATED"/>
    <property type="match status" value="1"/>
</dbReference>
<accession>A0A811S7C8</accession>
<evidence type="ECO:0000256" key="9">
    <source>
        <dbReference type="ARBA" id="ARBA00023242"/>
    </source>
</evidence>
<keyword evidence="5 10" id="KW-0863">Zinc-finger</keyword>
<feature type="region of interest" description="Disordered" evidence="11">
    <location>
        <begin position="223"/>
        <end position="246"/>
    </location>
</feature>
<feature type="region of interest" description="Disordered" evidence="11">
    <location>
        <begin position="1172"/>
        <end position="1199"/>
    </location>
</feature>
<dbReference type="InterPro" id="IPR009463">
    <property type="entry name" value="DUF1087"/>
</dbReference>
<evidence type="ECO:0008006" key="17">
    <source>
        <dbReference type="Google" id="ProtNLM"/>
    </source>
</evidence>
<dbReference type="GO" id="GO:0003682">
    <property type="term" value="F:chromatin binding"/>
    <property type="evidence" value="ECO:0007669"/>
    <property type="project" value="TreeGrafter"/>
</dbReference>
<dbReference type="GO" id="GO:0000785">
    <property type="term" value="C:chromatin"/>
    <property type="evidence" value="ECO:0007669"/>
    <property type="project" value="TreeGrafter"/>
</dbReference>
<keyword evidence="4" id="KW-0547">Nucleotide-binding</keyword>
<dbReference type="InterPro" id="IPR038718">
    <property type="entry name" value="SNF2-like_sf"/>
</dbReference>
<dbReference type="PROSITE" id="PS50016">
    <property type="entry name" value="ZF_PHD_2"/>
    <property type="match status" value="1"/>
</dbReference>
<reference evidence="15" key="1">
    <citation type="submission" date="2020-10" db="EMBL/GenBank/DDBJ databases">
        <authorList>
            <person name="Han B."/>
            <person name="Lu T."/>
            <person name="Zhao Q."/>
            <person name="Huang X."/>
            <person name="Zhao Y."/>
        </authorList>
    </citation>
    <scope>NUCLEOTIDE SEQUENCE</scope>
</reference>
<evidence type="ECO:0000313" key="15">
    <source>
        <dbReference type="EMBL" id="CAD6337431.1"/>
    </source>
</evidence>
<dbReference type="InterPro" id="IPR019786">
    <property type="entry name" value="Zinc_finger_PHD-type_CS"/>
</dbReference>
<comment type="subcellular location">
    <subcellularLocation>
        <location evidence="1">Nucleus</location>
    </subcellularLocation>
</comment>
<dbReference type="InterPro" id="IPR009462">
    <property type="entry name" value="CHD_II_SANT-like"/>
</dbReference>
<feature type="domain" description="PHD-type" evidence="13">
    <location>
        <begin position="55"/>
        <end position="101"/>
    </location>
</feature>
<dbReference type="SMART" id="SM00298">
    <property type="entry name" value="CHROMO"/>
    <property type="match status" value="2"/>
</dbReference>
<dbReference type="Proteomes" id="UP000604825">
    <property type="component" value="Unassembled WGS sequence"/>
</dbReference>
<proteinExistence type="predicted"/>
<evidence type="ECO:0000256" key="7">
    <source>
        <dbReference type="ARBA" id="ARBA00022833"/>
    </source>
</evidence>
<dbReference type="GO" id="GO:0042393">
    <property type="term" value="F:histone binding"/>
    <property type="evidence" value="ECO:0007669"/>
    <property type="project" value="TreeGrafter"/>
</dbReference>
<dbReference type="InterPro" id="IPR001965">
    <property type="entry name" value="Znf_PHD"/>
</dbReference>
<dbReference type="GO" id="GO:0003677">
    <property type="term" value="F:DNA binding"/>
    <property type="evidence" value="ECO:0007669"/>
    <property type="project" value="InterPro"/>
</dbReference>
<dbReference type="PANTHER" id="PTHR45623">
    <property type="entry name" value="CHROMODOMAIN-HELICASE-DNA-BINDING PROTEIN 3-RELATED-RELATED"/>
    <property type="match status" value="1"/>
</dbReference>
<dbReference type="InterPro" id="IPR014001">
    <property type="entry name" value="Helicase_ATP-bd"/>
</dbReference>
<name>A0A811S7C8_9POAL</name>
<dbReference type="InterPro" id="IPR000330">
    <property type="entry name" value="SNF2_N"/>
</dbReference>
<evidence type="ECO:0000259" key="14">
    <source>
        <dbReference type="PROSITE" id="PS51194"/>
    </source>
</evidence>
<keyword evidence="2" id="KW-0479">Metal-binding</keyword>
<dbReference type="GO" id="GO:0005524">
    <property type="term" value="F:ATP binding"/>
    <property type="evidence" value="ECO:0007669"/>
    <property type="project" value="UniProtKB-KW"/>
</dbReference>
<dbReference type="SMART" id="SM00490">
    <property type="entry name" value="HELICc"/>
    <property type="match status" value="1"/>
</dbReference>
<dbReference type="Gene3D" id="3.40.50.300">
    <property type="entry name" value="P-loop containing nucleotide triphosphate hydrolases"/>
    <property type="match status" value="2"/>
</dbReference>
<dbReference type="InterPro" id="IPR001650">
    <property type="entry name" value="Helicase_C-like"/>
</dbReference>
<feature type="region of interest" description="Disordered" evidence="11">
    <location>
        <begin position="719"/>
        <end position="780"/>
    </location>
</feature>
<feature type="region of interest" description="Disordered" evidence="11">
    <location>
        <begin position="19"/>
        <end position="49"/>
    </location>
</feature>
<dbReference type="Pfam" id="PF00176">
    <property type="entry name" value="SNF2-rel_dom"/>
    <property type="match status" value="1"/>
</dbReference>
<dbReference type="InterPro" id="IPR027417">
    <property type="entry name" value="P-loop_NTPase"/>
</dbReference>
<dbReference type="Pfam" id="PF00271">
    <property type="entry name" value="Helicase_C"/>
    <property type="match status" value="1"/>
</dbReference>